<dbReference type="Proteomes" id="UP000192638">
    <property type="component" value="Unassembled WGS sequence"/>
</dbReference>
<dbReference type="AlphaFoldDB" id="A0A1V9QCC7"/>
<accession>A0A1V9QCC7</accession>
<evidence type="ECO:0008006" key="3">
    <source>
        <dbReference type="Google" id="ProtNLM"/>
    </source>
</evidence>
<proteinExistence type="predicted"/>
<evidence type="ECO:0000313" key="1">
    <source>
        <dbReference type="EMBL" id="OQQ78514.1"/>
    </source>
</evidence>
<name>A0A1V9QCC7_9LACO</name>
<dbReference type="Pfam" id="PF05135">
    <property type="entry name" value="Phage_connect_1"/>
    <property type="match status" value="1"/>
</dbReference>
<evidence type="ECO:0000313" key="2">
    <source>
        <dbReference type="Proteomes" id="UP000192638"/>
    </source>
</evidence>
<feature type="non-terminal residue" evidence="1">
    <location>
        <position position="95"/>
    </location>
</feature>
<gene>
    <name evidence="1" type="ORF">B6U60_10550</name>
</gene>
<dbReference type="InterPro" id="IPR021146">
    <property type="entry name" value="Phage_gp6-like_head-tail"/>
</dbReference>
<organism evidence="1 2">
    <name type="scientific">Ligilactobacillus salivarius</name>
    <dbReference type="NCBI Taxonomy" id="1624"/>
    <lineage>
        <taxon>Bacteria</taxon>
        <taxon>Bacillati</taxon>
        <taxon>Bacillota</taxon>
        <taxon>Bacilli</taxon>
        <taxon>Lactobacillales</taxon>
        <taxon>Lactobacillaceae</taxon>
        <taxon>Ligilactobacillus</taxon>
    </lineage>
</organism>
<protein>
    <recommendedName>
        <fullName evidence="3">Phage gp6-like head-tail connector protein</fullName>
    </recommendedName>
</protein>
<comment type="caution">
    <text evidence="1">The sequence shown here is derived from an EMBL/GenBank/DDBJ whole genome shotgun (WGS) entry which is preliminary data.</text>
</comment>
<dbReference type="EMBL" id="NBEB01000169">
    <property type="protein sequence ID" value="OQQ78514.1"/>
    <property type="molecule type" value="Genomic_DNA"/>
</dbReference>
<reference evidence="1 2" key="1">
    <citation type="submission" date="2017-03" db="EMBL/GenBank/DDBJ databases">
        <title>Phylogenomics and comparative genomics of Lactobacillus salivarius, a mammalian gut commensal.</title>
        <authorList>
            <person name="Harris H.M."/>
        </authorList>
    </citation>
    <scope>NUCLEOTIDE SEQUENCE [LARGE SCALE GENOMIC DNA]</scope>
    <source>
        <strain evidence="1 2">LMG 14477</strain>
    </source>
</reference>
<sequence>MELQDLKTMLQLNTTNQDGLLNLIIKNTTKALRFKLGLSAGKEFPQELDYIALEVCVRRYNRLKNEGMASYSQEGESITFKSDDFDDFLSDIEDW</sequence>